<gene>
    <name evidence="1" type="ORF">GHNINEIG_02251</name>
</gene>
<evidence type="ECO:0000313" key="2">
    <source>
        <dbReference type="Proteomes" id="UP000296201"/>
    </source>
</evidence>
<organism evidence="1 2">
    <name type="scientific">Hydrogenovibrio crunogenus</name>
    <dbReference type="NCBI Taxonomy" id="39765"/>
    <lineage>
        <taxon>Bacteria</taxon>
        <taxon>Pseudomonadati</taxon>
        <taxon>Pseudomonadota</taxon>
        <taxon>Gammaproteobacteria</taxon>
        <taxon>Thiotrichales</taxon>
        <taxon>Piscirickettsiaceae</taxon>
        <taxon>Hydrogenovibrio</taxon>
    </lineage>
</organism>
<dbReference type="OrthoDB" id="9135395at2"/>
<proteinExistence type="predicted"/>
<dbReference type="AlphaFoldDB" id="A0A4P7P2C0"/>
<dbReference type="Proteomes" id="UP000296201">
    <property type="component" value="Chromosome"/>
</dbReference>
<evidence type="ECO:0000313" key="1">
    <source>
        <dbReference type="EMBL" id="QBZ84176.1"/>
    </source>
</evidence>
<dbReference type="EMBL" id="CP032096">
    <property type="protein sequence ID" value="QBZ84176.1"/>
    <property type="molecule type" value="Genomic_DNA"/>
</dbReference>
<keyword evidence="2" id="KW-1185">Reference proteome</keyword>
<reference evidence="1 2" key="1">
    <citation type="submission" date="2018-08" db="EMBL/GenBank/DDBJ databases">
        <title>Horizontal acquisition of hydrogen conversion ability and other habitat adaptations in Hydrogenovibrio crunogenus strains.</title>
        <authorList>
            <person name="Gonnella G."/>
            <person name="Adam N."/>
            <person name="Perner M."/>
        </authorList>
    </citation>
    <scope>NUCLEOTIDE SEQUENCE [LARGE SCALE GENOMIC DNA]</scope>
    <source>
        <strain evidence="1 2">SP-41</strain>
    </source>
</reference>
<accession>A0A4P7P2C0</accession>
<name>A0A4P7P2C0_9GAMM</name>
<protein>
    <submittedName>
        <fullName evidence="1">Uncharacterized protein</fullName>
    </submittedName>
</protein>
<sequence length="63" mass="7014">MPVKPKPFKLMCEDCGWAQVYAPRSDAICAPLNECPKCGSKKINMKILNSSLSVFLNKLISKQ</sequence>